<gene>
    <name evidence="2" type="ORF">H072_11352</name>
</gene>
<dbReference type="HOGENOM" id="CLU_019897_0_0_1"/>
<protein>
    <submittedName>
        <fullName evidence="2">Uncharacterized protein</fullName>
    </submittedName>
</protein>
<dbReference type="Proteomes" id="UP000015100">
    <property type="component" value="Unassembled WGS sequence"/>
</dbReference>
<comment type="caution">
    <text evidence="2">The sequence shown here is derived from an EMBL/GenBank/DDBJ whole genome shotgun (WGS) entry which is preliminary data.</text>
</comment>
<keyword evidence="3" id="KW-1185">Reference proteome</keyword>
<reference evidence="2 3" key="1">
    <citation type="journal article" date="2013" name="PLoS Genet.">
        <title>Genomic mechanisms accounting for the adaptation to parasitism in nematode-trapping fungi.</title>
        <authorList>
            <person name="Meerupati T."/>
            <person name="Andersson K.M."/>
            <person name="Friman E."/>
            <person name="Kumar D."/>
            <person name="Tunlid A."/>
            <person name="Ahren D."/>
        </authorList>
    </citation>
    <scope>NUCLEOTIDE SEQUENCE [LARGE SCALE GENOMIC DNA]</scope>
    <source>
        <strain evidence="2 3">CBS 200.50</strain>
    </source>
</reference>
<organism evidence="2 3">
    <name type="scientific">Dactylellina haptotyla (strain CBS 200.50)</name>
    <name type="common">Nematode-trapping fungus</name>
    <name type="synonym">Monacrosporium haptotylum</name>
    <dbReference type="NCBI Taxonomy" id="1284197"/>
    <lineage>
        <taxon>Eukaryota</taxon>
        <taxon>Fungi</taxon>
        <taxon>Dikarya</taxon>
        <taxon>Ascomycota</taxon>
        <taxon>Pezizomycotina</taxon>
        <taxon>Orbiliomycetes</taxon>
        <taxon>Orbiliales</taxon>
        <taxon>Orbiliaceae</taxon>
        <taxon>Dactylellina</taxon>
    </lineage>
</organism>
<accession>S8A284</accession>
<name>S8A284_DACHA</name>
<reference evidence="3" key="2">
    <citation type="submission" date="2013-04" db="EMBL/GenBank/DDBJ databases">
        <title>Genomic mechanisms accounting for the adaptation to parasitism in nematode-trapping fungi.</title>
        <authorList>
            <person name="Ahren D.G."/>
        </authorList>
    </citation>
    <scope>NUCLEOTIDE SEQUENCE [LARGE SCALE GENOMIC DNA]</scope>
    <source>
        <strain evidence="3">CBS 200.50</strain>
    </source>
</reference>
<dbReference type="AlphaFoldDB" id="S8A284"/>
<dbReference type="eggNOG" id="ENOG502SPDR">
    <property type="taxonomic scope" value="Eukaryota"/>
</dbReference>
<dbReference type="EMBL" id="AQGS01001196">
    <property type="protein sequence ID" value="EPS35281.1"/>
    <property type="molecule type" value="Genomic_DNA"/>
</dbReference>
<evidence type="ECO:0000313" key="2">
    <source>
        <dbReference type="EMBL" id="EPS35281.1"/>
    </source>
</evidence>
<dbReference type="OrthoDB" id="5429442at2759"/>
<evidence type="ECO:0000313" key="3">
    <source>
        <dbReference type="Proteomes" id="UP000015100"/>
    </source>
</evidence>
<dbReference type="OMA" id="TNATEIM"/>
<feature type="region of interest" description="Disordered" evidence="1">
    <location>
        <begin position="679"/>
        <end position="723"/>
    </location>
</feature>
<evidence type="ECO:0000256" key="1">
    <source>
        <dbReference type="SAM" id="MobiDB-lite"/>
    </source>
</evidence>
<proteinExistence type="predicted"/>
<sequence length="837" mass="91267">MAADDSDYKSRLEATTRTGKGYYDQVLALSEKIINDSFQNLYSRYPDLGKLYMNDPYIGSCEIELDAPTIKIPSNAGLNFSKLFFIVNVKKGQIKSGDGILEATLDGWKLAVQVDFDVIKIQDPSKVTDPKTKSLMENENAWLTENFVPGDYTASRLFLKLSSSDWGKFDDENSLALDENKQPISIKVWMANNGFPGLRLGFFLKVWAEKKDGSGKNTLGYHFQAPDQPASPVPTYVPTALAHQIFPYKNLQKGAGQGSSDDSSIGTTRNALMYCEMVKNNPLPDDPKLVWSGNFITAPTTLNDPGINATFLISHQLFLKTHLLPELQALNWATDIYHDNVWIGESPNNDNMLAIGIPYSVGNGADPNHRGQTDEVFQFGPNEPDHPTAYVFSKKYAVANKPQVTSTIRPQGDCRLVAAEGGTVNTLTWSPGGTNLTISGVSYIYHRAEWARQSDPKNFNDLWGLLDERYDITWAIKFIVNQDSNGVLSIAVDPTTQDGNVNVTRKSGSFNLTQDSMAGLIEGYVKTNVQNSLPTAINNVKERLKGNGKFVFPATGYLDFSNVMFNNEGGLLAQVAYKPLPPDAPAATLPASTMALRLPALVQRKVTIATPTLVVPAQKLTWEPPKSFSGIALKKDSVFSFKGTNNTSDPILLKSITIEFGSDSTDGREMFASKTFEIFDDSKEPDTEETTDGNAETEGGEILSTDKAPADATETGSTESTHKPTLVGKLRAAIGGESSVPKPKITSTLKLTQSETITNAQLTVASQTTGKRTDWVVKISAVKDGVLTVPPGGWLNVDVTGDTGVSGTYKLLIDEVWSDDKGNVADHFAETWQAVLA</sequence>